<reference evidence="3 4" key="1">
    <citation type="submission" date="2018-08" db="EMBL/GenBank/DDBJ databases">
        <title>Isolation, diversity and antifungal activity of Actinobacteria from wheat.</title>
        <authorList>
            <person name="Han C."/>
        </authorList>
    </citation>
    <scope>NUCLEOTIDE SEQUENCE [LARGE SCALE GENOMIC DNA]</scope>
    <source>
        <strain evidence="3 4">NEAU-YY421</strain>
    </source>
</reference>
<sequence length="207" mass="21253">MRIGILGTGNVARAIGAGAQAAGHDVTYGSRDAESRRKESGLPVVPVAEAAAHGEIVVNAVGGNGSLALLPTLREQLTGKVLLDIAIDLTEDMQLVHVDDSLGEQLQTALPGTRVVKSLCTMDASVMTNPGVLSGDSSVFLSGDDPAAKQQVDALLGDFGWPAGSRVDLGGIGTARAQEHFALFFVAAMGALDSHTFNIRLVPAAEA</sequence>
<evidence type="ECO:0000259" key="2">
    <source>
        <dbReference type="Pfam" id="PF03807"/>
    </source>
</evidence>
<comment type="caution">
    <text evidence="3">The sequence shown here is derived from an EMBL/GenBank/DDBJ whole genome shotgun (WGS) entry which is preliminary data.</text>
</comment>
<dbReference type="InterPro" id="IPR028939">
    <property type="entry name" value="P5C_Rdtase_cat_N"/>
</dbReference>
<dbReference type="InterPro" id="IPR051267">
    <property type="entry name" value="STEAP_metalloreductase"/>
</dbReference>
<evidence type="ECO:0000313" key="4">
    <source>
        <dbReference type="Proteomes" id="UP000263094"/>
    </source>
</evidence>
<accession>A0A372LX01</accession>
<dbReference type="EMBL" id="QUAK01000216">
    <property type="protein sequence ID" value="RFU83198.1"/>
    <property type="molecule type" value="Genomic_DNA"/>
</dbReference>
<keyword evidence="4" id="KW-1185">Reference proteome</keyword>
<organism evidence="3 4">
    <name type="scientific">Streptomyces triticagri</name>
    <dbReference type="NCBI Taxonomy" id="2293568"/>
    <lineage>
        <taxon>Bacteria</taxon>
        <taxon>Bacillati</taxon>
        <taxon>Actinomycetota</taxon>
        <taxon>Actinomycetes</taxon>
        <taxon>Kitasatosporales</taxon>
        <taxon>Streptomycetaceae</taxon>
        <taxon>Streptomyces</taxon>
    </lineage>
</organism>
<dbReference type="GO" id="GO:0016491">
    <property type="term" value="F:oxidoreductase activity"/>
    <property type="evidence" value="ECO:0007669"/>
    <property type="project" value="UniProtKB-KW"/>
</dbReference>
<feature type="domain" description="Pyrroline-5-carboxylate reductase catalytic N-terminal" evidence="2">
    <location>
        <begin position="2"/>
        <end position="86"/>
    </location>
</feature>
<gene>
    <name evidence="3" type="ORF">DY218_29000</name>
</gene>
<proteinExistence type="predicted"/>
<protein>
    <submittedName>
        <fullName evidence="3">Oxidoreductase</fullName>
    </submittedName>
</protein>
<dbReference type="OrthoDB" id="3194817at2"/>
<dbReference type="Proteomes" id="UP000263094">
    <property type="component" value="Unassembled WGS sequence"/>
</dbReference>
<dbReference type="PANTHER" id="PTHR14239">
    <property type="entry name" value="DUDULIN-RELATED"/>
    <property type="match status" value="1"/>
</dbReference>
<dbReference type="Pfam" id="PF03807">
    <property type="entry name" value="F420_oxidored"/>
    <property type="match status" value="1"/>
</dbReference>
<dbReference type="AlphaFoldDB" id="A0A372LX01"/>
<name>A0A372LX01_9ACTN</name>
<dbReference type="Gene3D" id="3.40.50.720">
    <property type="entry name" value="NAD(P)-binding Rossmann-like Domain"/>
    <property type="match status" value="1"/>
</dbReference>
<keyword evidence="1" id="KW-0560">Oxidoreductase</keyword>
<dbReference type="SUPFAM" id="SSF51735">
    <property type="entry name" value="NAD(P)-binding Rossmann-fold domains"/>
    <property type="match status" value="1"/>
</dbReference>
<evidence type="ECO:0000313" key="3">
    <source>
        <dbReference type="EMBL" id="RFU83198.1"/>
    </source>
</evidence>
<dbReference type="InterPro" id="IPR036291">
    <property type="entry name" value="NAD(P)-bd_dom_sf"/>
</dbReference>
<dbReference type="RefSeq" id="WP_128559098.1">
    <property type="nucleotide sequence ID" value="NZ_QUAK01000216.1"/>
</dbReference>
<evidence type="ECO:0000256" key="1">
    <source>
        <dbReference type="ARBA" id="ARBA00023002"/>
    </source>
</evidence>